<evidence type="ECO:0000313" key="1">
    <source>
        <dbReference type="EMBL" id="KAK3713178.1"/>
    </source>
</evidence>
<keyword evidence="2" id="KW-1185">Reference proteome</keyword>
<dbReference type="Proteomes" id="UP001281147">
    <property type="component" value="Unassembled WGS sequence"/>
</dbReference>
<dbReference type="EMBL" id="JAUTXU010000064">
    <property type="protein sequence ID" value="KAK3713178.1"/>
    <property type="molecule type" value="Genomic_DNA"/>
</dbReference>
<sequence length="74" mass="7966">MVADYLQELHKQFELNKLHGGGSRETTPLPCILTLPTVWLDGTENATLNAAKQAGMGPDITLISEPEAAAVYTL</sequence>
<reference evidence="1" key="1">
    <citation type="submission" date="2023-07" db="EMBL/GenBank/DDBJ databases">
        <title>Black Yeasts Isolated from many extreme environments.</title>
        <authorList>
            <person name="Coleine C."/>
            <person name="Stajich J.E."/>
            <person name="Selbmann L."/>
        </authorList>
    </citation>
    <scope>NUCLEOTIDE SEQUENCE</scope>
    <source>
        <strain evidence="1">CCFEE 5714</strain>
    </source>
</reference>
<protein>
    <submittedName>
        <fullName evidence="1">Uncharacterized protein</fullName>
    </submittedName>
</protein>
<evidence type="ECO:0000313" key="2">
    <source>
        <dbReference type="Proteomes" id="UP001281147"/>
    </source>
</evidence>
<accession>A0ACC3NAP0</accession>
<organism evidence="1 2">
    <name type="scientific">Vermiconidia calcicola</name>
    <dbReference type="NCBI Taxonomy" id="1690605"/>
    <lineage>
        <taxon>Eukaryota</taxon>
        <taxon>Fungi</taxon>
        <taxon>Dikarya</taxon>
        <taxon>Ascomycota</taxon>
        <taxon>Pezizomycotina</taxon>
        <taxon>Dothideomycetes</taxon>
        <taxon>Dothideomycetidae</taxon>
        <taxon>Mycosphaerellales</taxon>
        <taxon>Extremaceae</taxon>
        <taxon>Vermiconidia</taxon>
    </lineage>
</organism>
<gene>
    <name evidence="1" type="ORF">LTR37_008611</name>
</gene>
<proteinExistence type="predicted"/>
<name>A0ACC3NAP0_9PEZI</name>
<comment type="caution">
    <text evidence="1">The sequence shown here is derived from an EMBL/GenBank/DDBJ whole genome shotgun (WGS) entry which is preliminary data.</text>
</comment>